<accession>Q1K5V7</accession>
<dbReference type="RefSeq" id="XP_957411.2">
    <property type="nucleotide sequence ID" value="XM_952318.2"/>
</dbReference>
<sequence>MAPILSSSHEANRSTLAFFSSHFSNAAQLQSPHFTMSSESFSETRSQPPSPPSPASPPLPPSIPLPRSPSIPSTPSTGRPQVSTAPASCPSTSQPTSAPTSHTSSAESSLFDLSVFFSLDPRPVTTRDPSPGMTSPSLPSSEADPQSIPQSMASSQASENFTASRGTWTVSTEEYPRPTGNLQPNSQTSSEEGFIYFTGTIPLSPPIPLSRCPGGTPQINTQAASPDASNLQPSICPCLTPILQVRLPGSWASSRSTSLLSSPLSSSQPNAQPHTATSSNPHPSPILHVTIMPGSWVSLPNSPIPSLLSSPVLEATTSSDPVTPITCTSTTSTTLTNLMTPIAPAAPTTSTTPIRNDTDSTSDITIAIAGLNICNPTTHNTEPSIDTDSNTNTNKCTNPSGGTDESPSSKNTADGPNAALATLTTSTMCSSCEGGLPSPANSTGSFELGCVQQ</sequence>
<feature type="region of interest" description="Disordered" evidence="1">
    <location>
        <begin position="122"/>
        <end position="189"/>
    </location>
</feature>
<feature type="compositionally biased region" description="Low complexity" evidence="1">
    <location>
        <begin position="70"/>
        <end position="105"/>
    </location>
</feature>
<name>Q1K5V7_NEUCR</name>
<feature type="compositionally biased region" description="Polar residues" evidence="1">
    <location>
        <begin position="30"/>
        <end position="47"/>
    </location>
</feature>
<dbReference type="AlphaFoldDB" id="Q1K5V7"/>
<proteinExistence type="predicted"/>
<dbReference type="OrthoDB" id="10543619at2759"/>
<feature type="region of interest" description="Disordered" evidence="1">
    <location>
        <begin position="30"/>
        <end position="105"/>
    </location>
</feature>
<evidence type="ECO:0000313" key="2">
    <source>
        <dbReference type="EMBL" id="EAA28175.2"/>
    </source>
</evidence>
<keyword evidence="3" id="KW-1185">Reference proteome</keyword>
<evidence type="ECO:0000313" key="3">
    <source>
        <dbReference type="Proteomes" id="UP000001805"/>
    </source>
</evidence>
<feature type="compositionally biased region" description="Polar residues" evidence="1">
    <location>
        <begin position="439"/>
        <end position="453"/>
    </location>
</feature>
<organism evidence="2 3">
    <name type="scientific">Neurospora crassa (strain ATCC 24698 / 74-OR23-1A / CBS 708.71 / DSM 1257 / FGSC 987)</name>
    <dbReference type="NCBI Taxonomy" id="367110"/>
    <lineage>
        <taxon>Eukaryota</taxon>
        <taxon>Fungi</taxon>
        <taxon>Dikarya</taxon>
        <taxon>Ascomycota</taxon>
        <taxon>Pezizomycotina</taxon>
        <taxon>Sordariomycetes</taxon>
        <taxon>Sordariomycetidae</taxon>
        <taxon>Sordariales</taxon>
        <taxon>Sordariaceae</taxon>
        <taxon>Neurospora</taxon>
    </lineage>
</organism>
<feature type="compositionally biased region" description="Polar residues" evidence="1">
    <location>
        <begin position="132"/>
        <end position="172"/>
    </location>
</feature>
<dbReference type="VEuPathDB" id="FungiDB:NCU07186"/>
<dbReference type="Proteomes" id="UP000001805">
    <property type="component" value="Chromosome 2, Linkage Group V"/>
</dbReference>
<gene>
    <name evidence="2" type="ORF">NCU07186</name>
</gene>
<dbReference type="PaxDb" id="5141-EFNCRP00000007219"/>
<feature type="region of interest" description="Disordered" evidence="1">
    <location>
        <begin position="431"/>
        <end position="453"/>
    </location>
</feature>
<feature type="compositionally biased region" description="Polar residues" evidence="1">
    <location>
        <begin position="268"/>
        <end position="281"/>
    </location>
</feature>
<reference evidence="2 3" key="1">
    <citation type="journal article" date="2003" name="Nature">
        <title>The genome sequence of the filamentous fungus Neurospora crassa.</title>
        <authorList>
            <person name="Galagan J.E."/>
            <person name="Calvo S.E."/>
            <person name="Borkovich K.A."/>
            <person name="Selker E.U."/>
            <person name="Read N.D."/>
            <person name="Jaffe D."/>
            <person name="FitzHugh W."/>
            <person name="Ma L.J."/>
            <person name="Smirnov S."/>
            <person name="Purcell S."/>
            <person name="Rehman B."/>
            <person name="Elkins T."/>
            <person name="Engels R."/>
            <person name="Wang S."/>
            <person name="Nielsen C.B."/>
            <person name="Butler J."/>
            <person name="Endrizzi M."/>
            <person name="Qui D."/>
            <person name="Ianakiev P."/>
            <person name="Bell-Pedersen D."/>
            <person name="Nelson M.A."/>
            <person name="Werner-Washburne M."/>
            <person name="Selitrennikoff C.P."/>
            <person name="Kinsey J.A."/>
            <person name="Braun E.L."/>
            <person name="Zelter A."/>
            <person name="Schulte U."/>
            <person name="Kothe G.O."/>
            <person name="Jedd G."/>
            <person name="Mewes W."/>
            <person name="Staben C."/>
            <person name="Marcotte E."/>
            <person name="Greenberg D."/>
            <person name="Roy A."/>
            <person name="Foley K."/>
            <person name="Naylor J."/>
            <person name="Stange-Thomann N."/>
            <person name="Barrett R."/>
            <person name="Gnerre S."/>
            <person name="Kamal M."/>
            <person name="Kamvysselis M."/>
            <person name="Mauceli E."/>
            <person name="Bielke C."/>
            <person name="Rudd S."/>
            <person name="Frishman D."/>
            <person name="Krystofova S."/>
            <person name="Rasmussen C."/>
            <person name="Metzenberg R.L."/>
            <person name="Perkins D.D."/>
            <person name="Kroken S."/>
            <person name="Cogoni C."/>
            <person name="Macino G."/>
            <person name="Catcheside D."/>
            <person name="Li W."/>
            <person name="Pratt R.J."/>
            <person name="Osmani S.A."/>
            <person name="DeSouza C.P."/>
            <person name="Glass L."/>
            <person name="Orbach M.J."/>
            <person name="Berglund J.A."/>
            <person name="Voelker R."/>
            <person name="Yarden O."/>
            <person name="Plamann M."/>
            <person name="Seiler S."/>
            <person name="Dunlap J."/>
            <person name="Radford A."/>
            <person name="Aramayo R."/>
            <person name="Natvig D.O."/>
            <person name="Alex L.A."/>
            <person name="Mannhaupt G."/>
            <person name="Ebbole D.J."/>
            <person name="Freitag M."/>
            <person name="Paulsen I."/>
            <person name="Sachs M.S."/>
            <person name="Lander E.S."/>
            <person name="Nusbaum C."/>
            <person name="Birren B."/>
        </authorList>
    </citation>
    <scope>NUCLEOTIDE SEQUENCE [LARGE SCALE GENOMIC DNA]</scope>
    <source>
        <strain evidence="3">ATCC 24698 / 74-OR23-1A / CBS 708.71 / DSM 1257 / FGSC 987</strain>
    </source>
</reference>
<feature type="region of interest" description="Disordered" evidence="1">
    <location>
        <begin position="376"/>
        <end position="417"/>
    </location>
</feature>
<dbReference type="GeneID" id="3873554"/>
<feature type="region of interest" description="Disordered" evidence="1">
    <location>
        <begin position="256"/>
        <end position="286"/>
    </location>
</feature>
<feature type="compositionally biased region" description="Low complexity" evidence="1">
    <location>
        <begin position="256"/>
        <end position="267"/>
    </location>
</feature>
<protein>
    <submittedName>
        <fullName evidence="2">Uncharacterized protein</fullName>
    </submittedName>
</protein>
<dbReference type="InParanoid" id="Q1K5V7"/>
<dbReference type="KEGG" id="ncr:NCU07186"/>
<evidence type="ECO:0000256" key="1">
    <source>
        <dbReference type="SAM" id="MobiDB-lite"/>
    </source>
</evidence>
<feature type="compositionally biased region" description="Polar residues" evidence="1">
    <location>
        <begin position="180"/>
        <end position="189"/>
    </location>
</feature>
<feature type="compositionally biased region" description="Pro residues" evidence="1">
    <location>
        <begin position="48"/>
        <end position="69"/>
    </location>
</feature>
<feature type="compositionally biased region" description="Polar residues" evidence="1">
    <location>
        <begin position="376"/>
        <end position="414"/>
    </location>
</feature>
<dbReference type="EMBL" id="CM002240">
    <property type="protein sequence ID" value="EAA28175.2"/>
    <property type="molecule type" value="Genomic_DNA"/>
</dbReference>